<organism evidence="4 5">
    <name type="scientific">Biomphalaria glabrata</name>
    <name type="common">Bloodfluke planorb</name>
    <name type="synonym">Freshwater snail</name>
    <dbReference type="NCBI Taxonomy" id="6526"/>
    <lineage>
        <taxon>Eukaryota</taxon>
        <taxon>Metazoa</taxon>
        <taxon>Spiralia</taxon>
        <taxon>Lophotrochozoa</taxon>
        <taxon>Mollusca</taxon>
        <taxon>Gastropoda</taxon>
        <taxon>Heterobranchia</taxon>
        <taxon>Euthyneura</taxon>
        <taxon>Panpulmonata</taxon>
        <taxon>Hygrophila</taxon>
        <taxon>Lymnaeoidea</taxon>
        <taxon>Planorbidae</taxon>
        <taxon>Biomphalaria</taxon>
    </lineage>
</organism>
<feature type="compositionally biased region" description="Basic and acidic residues" evidence="1">
    <location>
        <begin position="431"/>
        <end position="441"/>
    </location>
</feature>
<dbReference type="AlphaFoldDB" id="A0A2C9L8F5"/>
<dbReference type="Proteomes" id="UP000076420">
    <property type="component" value="Unassembled WGS sequence"/>
</dbReference>
<feature type="region of interest" description="Disordered" evidence="1">
    <location>
        <begin position="417"/>
        <end position="448"/>
    </location>
</feature>
<keyword evidence="2" id="KW-0812">Transmembrane</keyword>
<keyword evidence="3" id="KW-0732">Signal</keyword>
<accession>A0A2C9L8F5</accession>
<dbReference type="KEGG" id="bgt:106074417"/>
<gene>
    <name evidence="4" type="primary">106074417</name>
</gene>
<feature type="signal peptide" evidence="3">
    <location>
        <begin position="1"/>
        <end position="25"/>
    </location>
</feature>
<dbReference type="VEuPathDB" id="VectorBase:BGLAX_052684"/>
<feature type="transmembrane region" description="Helical" evidence="2">
    <location>
        <begin position="142"/>
        <end position="162"/>
    </location>
</feature>
<protein>
    <submittedName>
        <fullName evidence="4">Uncharacterized protein</fullName>
    </submittedName>
</protein>
<reference evidence="4" key="1">
    <citation type="submission" date="2020-05" db="UniProtKB">
        <authorList>
            <consortium name="EnsemblMetazoa"/>
        </authorList>
    </citation>
    <scope>IDENTIFICATION</scope>
    <source>
        <strain evidence="4">BB02</strain>
    </source>
</reference>
<evidence type="ECO:0000256" key="3">
    <source>
        <dbReference type="SAM" id="SignalP"/>
    </source>
</evidence>
<name>A0A2C9L8F5_BIOGL</name>
<feature type="region of interest" description="Disordered" evidence="1">
    <location>
        <begin position="194"/>
        <end position="233"/>
    </location>
</feature>
<dbReference type="VEuPathDB" id="VectorBase:BGLB028080"/>
<dbReference type="RefSeq" id="XP_013090643.2">
    <property type="nucleotide sequence ID" value="XM_013235189.2"/>
</dbReference>
<feature type="chain" id="PRO_5013039265" evidence="3">
    <location>
        <begin position="26"/>
        <end position="448"/>
    </location>
</feature>
<sequence>MCFKILDLTNIVSLTVALFLSNVSSSPSGPSLKDLQSKKCPEQRPTLCIPYGACCNYSEFCYAGICESCFPEEAVKSDLLKWCRERGQHNVSFMRDNSCRFACQNRFTSHELTVFNDTIVYDERYEKAKDLQIEHKGYTPDAFGLTAFILVILLMLMIIIYIKGKCLIQKLKTKTMSQQKSKAATTVETDLERASSQEIDCNDNKTKSRLTDSKLEHPTDDVKNSSLGQDKNPFIKTENVDNIQPTNVIQPKGNAMLEGDLYRPNYINFCKKCLNSNLMDMDDYHDDCEELMDIERDLIKKRHKGTIKSKDQEGDFVEYCPYKEQTTKPAESFTIKKKHACEAFGSVEEMKLLMDKSQGDAASHLQSPSISSLNAVSPTEEKLFVDSLGDSSKGMYQDIDVHLEDKSSAKENFQVLQRNELKPPAKGVETLPERQVNRLDGESNLSQA</sequence>
<dbReference type="OrthoDB" id="6171819at2759"/>
<evidence type="ECO:0000313" key="5">
    <source>
        <dbReference type="Proteomes" id="UP000076420"/>
    </source>
</evidence>
<proteinExistence type="predicted"/>
<keyword evidence="2" id="KW-1133">Transmembrane helix</keyword>
<dbReference type="EnsemblMetazoa" id="BGLB028080-RA">
    <property type="protein sequence ID" value="BGLB028080-PA"/>
    <property type="gene ID" value="BGLB028080"/>
</dbReference>
<keyword evidence="2" id="KW-0472">Membrane</keyword>
<feature type="compositionally biased region" description="Basic and acidic residues" evidence="1">
    <location>
        <begin position="202"/>
        <end position="223"/>
    </location>
</feature>
<evidence type="ECO:0000256" key="1">
    <source>
        <dbReference type="SAM" id="MobiDB-lite"/>
    </source>
</evidence>
<evidence type="ECO:0000313" key="4">
    <source>
        <dbReference type="EnsemblMetazoa" id="BGLB028080-PA"/>
    </source>
</evidence>
<evidence type="ECO:0000256" key="2">
    <source>
        <dbReference type="SAM" id="Phobius"/>
    </source>
</evidence>